<dbReference type="InterPro" id="IPR050951">
    <property type="entry name" value="Retrovirus_Pol_polyprotein"/>
</dbReference>
<dbReference type="AlphaFoldDB" id="A0A9J6FXQ5"/>
<feature type="domain" description="Integrase zinc-binding" evidence="2">
    <location>
        <begin position="56"/>
        <end position="113"/>
    </location>
</feature>
<comment type="caution">
    <text evidence="3">The sequence shown here is derived from an EMBL/GenBank/DDBJ whole genome shotgun (WGS) entry which is preliminary data.</text>
</comment>
<dbReference type="GO" id="GO:0003964">
    <property type="term" value="F:RNA-directed DNA polymerase activity"/>
    <property type="evidence" value="ECO:0007669"/>
    <property type="project" value="UniProtKB-EC"/>
</dbReference>
<name>A0A9J6FXQ5_HAELO</name>
<dbReference type="EMBL" id="JABSTR010000004">
    <property type="protein sequence ID" value="KAH9367168.1"/>
    <property type="molecule type" value="Genomic_DNA"/>
</dbReference>
<dbReference type="PANTHER" id="PTHR37984">
    <property type="entry name" value="PROTEIN CBG26694"/>
    <property type="match status" value="1"/>
</dbReference>
<proteinExistence type="predicted"/>
<protein>
    <recommendedName>
        <fullName evidence="1">RNA-directed DNA polymerase</fullName>
        <ecNumber evidence="1">2.7.7.49</ecNumber>
    </recommendedName>
</protein>
<gene>
    <name evidence="3" type="ORF">HPB48_014756</name>
</gene>
<dbReference type="OrthoDB" id="425619at2759"/>
<evidence type="ECO:0000313" key="3">
    <source>
        <dbReference type="EMBL" id="KAH9367168.1"/>
    </source>
</evidence>
<accession>A0A9J6FXQ5</accession>
<dbReference type="Gene3D" id="1.10.340.70">
    <property type="match status" value="1"/>
</dbReference>
<organism evidence="3 4">
    <name type="scientific">Haemaphysalis longicornis</name>
    <name type="common">Bush tick</name>
    <dbReference type="NCBI Taxonomy" id="44386"/>
    <lineage>
        <taxon>Eukaryota</taxon>
        <taxon>Metazoa</taxon>
        <taxon>Ecdysozoa</taxon>
        <taxon>Arthropoda</taxon>
        <taxon>Chelicerata</taxon>
        <taxon>Arachnida</taxon>
        <taxon>Acari</taxon>
        <taxon>Parasitiformes</taxon>
        <taxon>Ixodida</taxon>
        <taxon>Ixodoidea</taxon>
        <taxon>Ixodidae</taxon>
        <taxon>Haemaphysalinae</taxon>
        <taxon>Haemaphysalis</taxon>
    </lineage>
</organism>
<dbReference type="EC" id="2.7.7.49" evidence="1"/>
<sequence>MRQQQQLDKTLDNCMKMASAESSSDKENPCKFVWQKGLLYRRYSLPSGRPIQQLVIPHPFRHAVMRKAHEGIPGHHGFSKTSKRILREFYWPNIYADLRRFLRTCQRCKTANPKREVGIAISRKAPTVGLCLTESLFSSKTTSP</sequence>
<dbReference type="FunFam" id="1.10.340.70:FF:000001">
    <property type="entry name" value="Retrovirus-related Pol polyprotein from transposon gypsy-like Protein"/>
    <property type="match status" value="1"/>
</dbReference>
<dbReference type="InterPro" id="IPR041588">
    <property type="entry name" value="Integrase_H2C2"/>
</dbReference>
<dbReference type="Pfam" id="PF17921">
    <property type="entry name" value="Integrase_H2C2"/>
    <property type="match status" value="1"/>
</dbReference>
<dbReference type="OMA" id="YVISIAH"/>
<dbReference type="VEuPathDB" id="VectorBase:HLOH_047851"/>
<reference evidence="3 4" key="1">
    <citation type="journal article" date="2020" name="Cell">
        <title>Large-Scale Comparative Analyses of Tick Genomes Elucidate Their Genetic Diversity and Vector Capacities.</title>
        <authorList>
            <consortium name="Tick Genome and Microbiome Consortium (TIGMIC)"/>
            <person name="Jia N."/>
            <person name="Wang J."/>
            <person name="Shi W."/>
            <person name="Du L."/>
            <person name="Sun Y."/>
            <person name="Zhan W."/>
            <person name="Jiang J.F."/>
            <person name="Wang Q."/>
            <person name="Zhang B."/>
            <person name="Ji P."/>
            <person name="Bell-Sakyi L."/>
            <person name="Cui X.M."/>
            <person name="Yuan T.T."/>
            <person name="Jiang B.G."/>
            <person name="Yang W.F."/>
            <person name="Lam T.T."/>
            <person name="Chang Q.C."/>
            <person name="Ding S.J."/>
            <person name="Wang X.J."/>
            <person name="Zhu J.G."/>
            <person name="Ruan X.D."/>
            <person name="Zhao L."/>
            <person name="Wei J.T."/>
            <person name="Ye R.Z."/>
            <person name="Que T.C."/>
            <person name="Du C.H."/>
            <person name="Zhou Y.H."/>
            <person name="Cheng J.X."/>
            <person name="Dai P.F."/>
            <person name="Guo W.B."/>
            <person name="Han X.H."/>
            <person name="Huang E.J."/>
            <person name="Li L.F."/>
            <person name="Wei W."/>
            <person name="Gao Y.C."/>
            <person name="Liu J.Z."/>
            <person name="Shao H.Z."/>
            <person name="Wang X."/>
            <person name="Wang C.C."/>
            <person name="Yang T.C."/>
            <person name="Huo Q.B."/>
            <person name="Li W."/>
            <person name="Chen H.Y."/>
            <person name="Chen S.E."/>
            <person name="Zhou L.G."/>
            <person name="Ni X.B."/>
            <person name="Tian J.H."/>
            <person name="Sheng Y."/>
            <person name="Liu T."/>
            <person name="Pan Y.S."/>
            <person name="Xia L.Y."/>
            <person name="Li J."/>
            <person name="Zhao F."/>
            <person name="Cao W.C."/>
        </authorList>
    </citation>
    <scope>NUCLEOTIDE SEQUENCE [LARGE SCALE GENOMIC DNA]</scope>
    <source>
        <strain evidence="3">HaeL-2018</strain>
    </source>
</reference>
<evidence type="ECO:0000313" key="4">
    <source>
        <dbReference type="Proteomes" id="UP000821853"/>
    </source>
</evidence>
<evidence type="ECO:0000259" key="2">
    <source>
        <dbReference type="Pfam" id="PF17921"/>
    </source>
</evidence>
<dbReference type="Proteomes" id="UP000821853">
    <property type="component" value="Chromosome 2"/>
</dbReference>
<evidence type="ECO:0000256" key="1">
    <source>
        <dbReference type="ARBA" id="ARBA00012493"/>
    </source>
</evidence>
<keyword evidence="4" id="KW-1185">Reference proteome</keyword>
<dbReference type="PANTHER" id="PTHR37984:SF15">
    <property type="entry name" value="INTEGRASE CATALYTIC DOMAIN-CONTAINING PROTEIN"/>
    <property type="match status" value="1"/>
</dbReference>